<dbReference type="Pfam" id="PF20143">
    <property type="entry name" value="NAD_kinase_C"/>
    <property type="match status" value="1"/>
</dbReference>
<dbReference type="SUPFAM" id="SSF111331">
    <property type="entry name" value="NAD kinase/diacylglycerol kinase-like"/>
    <property type="match status" value="1"/>
</dbReference>
<feature type="binding site" evidence="14">
    <location>
        <position position="389"/>
    </location>
    <ligand>
        <name>Mg(2+)</name>
        <dbReference type="ChEBI" id="CHEBI:18420"/>
        <label>1</label>
        <note>catalytic</note>
    </ligand>
</feature>
<keyword evidence="13" id="KW-0067">ATP-binding</keyword>
<comment type="catalytic activity">
    <reaction evidence="1">
        <text>a myo-inositol phosphate + H2O = myo-inositol + phosphate</text>
        <dbReference type="Rhea" id="RHEA:24056"/>
        <dbReference type="ChEBI" id="CHEBI:15377"/>
        <dbReference type="ChEBI" id="CHEBI:17268"/>
        <dbReference type="ChEBI" id="CHEBI:43474"/>
        <dbReference type="ChEBI" id="CHEBI:84139"/>
        <dbReference type="EC" id="3.1.3.25"/>
    </reaction>
</comment>
<comment type="similarity">
    <text evidence="13">Belongs to the NAD kinase family.</text>
</comment>
<proteinExistence type="inferred from homology"/>
<evidence type="ECO:0000256" key="7">
    <source>
        <dbReference type="ARBA" id="ARBA00022801"/>
    </source>
</evidence>
<dbReference type="GO" id="GO:0005524">
    <property type="term" value="F:ATP binding"/>
    <property type="evidence" value="ECO:0007669"/>
    <property type="project" value="UniProtKB-KW"/>
</dbReference>
<dbReference type="PANTHER" id="PTHR20854:SF4">
    <property type="entry name" value="INOSITOL-1-MONOPHOSPHATASE-RELATED"/>
    <property type="match status" value="1"/>
</dbReference>
<gene>
    <name evidence="13" type="primary">nadK</name>
    <name evidence="15" type="ORF">ACFOZ7_09480</name>
</gene>
<reference evidence="15 16" key="1">
    <citation type="journal article" date="2014" name="Int. J. Syst. Evol. Microbiol.">
        <title>Complete genome sequence of Corynebacterium casei LMG S-19264T (=DSM 44701T), isolated from a smear-ripened cheese.</title>
        <authorList>
            <consortium name="US DOE Joint Genome Institute (JGI-PGF)"/>
            <person name="Walter F."/>
            <person name="Albersmeier A."/>
            <person name="Kalinowski J."/>
            <person name="Ruckert C."/>
        </authorList>
    </citation>
    <scope>NUCLEOTIDE SEQUENCE [LARGE SCALE GENOMIC DNA]</scope>
    <source>
        <strain evidence="15 16">IBRC-M 10912</strain>
    </source>
</reference>
<dbReference type="GO" id="GO:0005737">
    <property type="term" value="C:cytoplasm"/>
    <property type="evidence" value="ECO:0007669"/>
    <property type="project" value="UniProtKB-SubCell"/>
</dbReference>
<dbReference type="GO" id="GO:0006741">
    <property type="term" value="P:NADP+ biosynthetic process"/>
    <property type="evidence" value="ECO:0007669"/>
    <property type="project" value="UniProtKB-UniRule"/>
</dbReference>
<feature type="binding site" evidence="14">
    <location>
        <position position="390"/>
    </location>
    <ligand>
        <name>Mg(2+)</name>
        <dbReference type="ChEBI" id="CHEBI:18420"/>
        <label>1</label>
        <note>catalytic</note>
    </ligand>
</feature>
<evidence type="ECO:0000256" key="1">
    <source>
        <dbReference type="ARBA" id="ARBA00001033"/>
    </source>
</evidence>
<evidence type="ECO:0000256" key="9">
    <source>
        <dbReference type="ARBA" id="ARBA00022857"/>
    </source>
</evidence>
<feature type="active site" description="Proton acceptor" evidence="13">
    <location>
        <position position="67"/>
    </location>
</feature>
<dbReference type="InterPro" id="IPR020550">
    <property type="entry name" value="Inositol_monophosphatase_CS"/>
</dbReference>
<comment type="catalytic activity">
    <reaction evidence="13">
        <text>NAD(+) + ATP = ADP + NADP(+) + H(+)</text>
        <dbReference type="Rhea" id="RHEA:18629"/>
        <dbReference type="ChEBI" id="CHEBI:15378"/>
        <dbReference type="ChEBI" id="CHEBI:30616"/>
        <dbReference type="ChEBI" id="CHEBI:57540"/>
        <dbReference type="ChEBI" id="CHEBI:58349"/>
        <dbReference type="ChEBI" id="CHEBI:456216"/>
        <dbReference type="EC" id="2.7.1.23"/>
    </reaction>
</comment>
<evidence type="ECO:0000256" key="14">
    <source>
        <dbReference type="PIRSR" id="PIRSR600760-2"/>
    </source>
</evidence>
<dbReference type="PANTHER" id="PTHR20854">
    <property type="entry name" value="INOSITOL MONOPHOSPHATASE"/>
    <property type="match status" value="1"/>
</dbReference>
<comment type="caution">
    <text evidence="15">The sequence shown here is derived from an EMBL/GenBank/DDBJ whole genome shotgun (WGS) entry which is preliminary data.</text>
</comment>
<dbReference type="InterPro" id="IPR016064">
    <property type="entry name" value="NAD/diacylglycerol_kinase_sf"/>
</dbReference>
<feature type="binding site" evidence="14">
    <location>
        <position position="507"/>
    </location>
    <ligand>
        <name>Mg(2+)</name>
        <dbReference type="ChEBI" id="CHEBI:18420"/>
        <label>1</label>
        <note>catalytic</note>
    </ligand>
</feature>
<keyword evidence="13" id="KW-0547">Nucleotide-binding</keyword>
<dbReference type="GeneID" id="71853870"/>
<evidence type="ECO:0000256" key="13">
    <source>
        <dbReference type="HAMAP-Rule" id="MF_00361"/>
    </source>
</evidence>
<evidence type="ECO:0000256" key="6">
    <source>
        <dbReference type="ARBA" id="ARBA00022777"/>
    </source>
</evidence>
<comment type="cofactor">
    <cofactor evidence="13">
        <name>a divalent metal cation</name>
        <dbReference type="ChEBI" id="CHEBI:60240"/>
    </cofactor>
</comment>
<accession>A0ABD5NYX1</accession>
<dbReference type="Gene3D" id="3.40.190.80">
    <property type="match status" value="1"/>
</dbReference>
<dbReference type="Gene3D" id="3.40.50.10330">
    <property type="entry name" value="Probable inorganic polyphosphate/atp-NAD kinase, domain 1"/>
    <property type="match status" value="1"/>
</dbReference>
<comment type="caution">
    <text evidence="13">Lacks conserved residue(s) required for the propagation of feature annotation.</text>
</comment>
<dbReference type="Gene3D" id="3.30.540.10">
    <property type="entry name" value="Fructose-1,6-Bisphosphatase, subunit A, domain 1"/>
    <property type="match status" value="1"/>
</dbReference>
<dbReference type="Gene3D" id="2.60.200.30">
    <property type="entry name" value="Probable inorganic polyphosphate/atp-NAD kinase, domain 2"/>
    <property type="match status" value="1"/>
</dbReference>
<dbReference type="RefSeq" id="WP_246974681.1">
    <property type="nucleotide sequence ID" value="NZ_CP095397.1"/>
</dbReference>
<comment type="function">
    <text evidence="13">Involved in the regulation of the intracellular balance of NAD and NADP, and is a key enzyme in the biosynthesis of NADP. Catalyzes specifically the phosphorylation on 2'-hydroxyl of the adenosine moiety of NAD to yield NADP.</text>
</comment>
<feature type="binding site" evidence="13">
    <location>
        <position position="152"/>
    </location>
    <ligand>
        <name>NAD(+)</name>
        <dbReference type="ChEBI" id="CHEBI:57540"/>
    </ligand>
</feature>
<dbReference type="GO" id="GO:0052834">
    <property type="term" value="F:inositol monophosphate phosphatase activity"/>
    <property type="evidence" value="ECO:0007669"/>
    <property type="project" value="UniProtKB-EC"/>
</dbReference>
<dbReference type="InterPro" id="IPR020583">
    <property type="entry name" value="Inositol_monoP_metal-BS"/>
</dbReference>
<evidence type="ECO:0000313" key="15">
    <source>
        <dbReference type="EMBL" id="MFC4247225.1"/>
    </source>
</evidence>
<evidence type="ECO:0000256" key="5">
    <source>
        <dbReference type="ARBA" id="ARBA00022723"/>
    </source>
</evidence>
<evidence type="ECO:0000256" key="8">
    <source>
        <dbReference type="ARBA" id="ARBA00022842"/>
    </source>
</evidence>
<dbReference type="PROSITE" id="PS00630">
    <property type="entry name" value="IMP_2"/>
    <property type="match status" value="1"/>
</dbReference>
<dbReference type="EC" id="2.7.1.23" evidence="13"/>
<feature type="binding site" evidence="13">
    <location>
        <begin position="136"/>
        <end position="137"/>
    </location>
    <ligand>
        <name>NAD(+)</name>
        <dbReference type="ChEBI" id="CHEBI:57540"/>
    </ligand>
</feature>
<organism evidence="15 16">
    <name type="scientific">Natribaculum luteum</name>
    <dbReference type="NCBI Taxonomy" id="1586232"/>
    <lineage>
        <taxon>Archaea</taxon>
        <taxon>Methanobacteriati</taxon>
        <taxon>Methanobacteriota</taxon>
        <taxon>Stenosarchaea group</taxon>
        <taxon>Halobacteria</taxon>
        <taxon>Halobacteriales</taxon>
        <taxon>Natrialbaceae</taxon>
        <taxon>Natribaculum</taxon>
    </lineage>
</organism>
<dbReference type="PROSITE" id="PS00629">
    <property type="entry name" value="IMP_1"/>
    <property type="match status" value="1"/>
</dbReference>
<dbReference type="Pfam" id="PF01513">
    <property type="entry name" value="NAD_kinase"/>
    <property type="match status" value="1"/>
</dbReference>
<sequence>MRGRRLSTVEDIIAITSPGEESDVAVDRLRTWTEENGLRLKTVDVGTSIDDVYAGEMETLGITIGGDGTFLEGIKQFAPRNVPLLGINTGTLAFLVRVAVDDLEAALTEVVQGRSTIDNRQQLAVEANGVEATGINDVMVQHVPPDDPVDRKITKLDVFADSQYVGEYDGTGLAVATPTGSTGISLSANGPIHRPTNNSSLEIVPLHTHQIGVRPVIVSEDTTIRVVCSEDADMLVDGGRHHVRLETDDVVTITGAQSTADIVRTSYDDDFFTAVSELLGWGARGSEAKSLPRTVAADDDEPEDMIERAHSLAKEAARSVGDPLRELHGRVEAEEFKTDKADIVTEADYLSENIITTAIENEYPAHNIRSEEHVSVESGSTYTWLIDPLDGTGNYANGNPNYAVSIALLEEDVPVMGVVYAPETDELWTAIEGQGAYKDDNRITTTDRTELDESMLISGYDPDGSFLTHFYNETRGVRRLGAAALHLCYLANGSTDAVWEYDTHPWDVAAGVVIAKEAGATLTDTSGDPFEIYTEKDRQELVGSNGHIHGDIIDRLQHSEQLRNTIDN</sequence>
<dbReference type="GO" id="GO:0042132">
    <property type="term" value="F:fructose 1,6-bisphosphate 1-phosphatase activity"/>
    <property type="evidence" value="ECO:0007669"/>
    <property type="project" value="UniProtKB-EC"/>
</dbReference>
<evidence type="ECO:0000256" key="2">
    <source>
        <dbReference type="ARBA" id="ARBA00001273"/>
    </source>
</evidence>
<feature type="binding site" evidence="14">
    <location>
        <position position="371"/>
    </location>
    <ligand>
        <name>Mg(2+)</name>
        <dbReference type="ChEBI" id="CHEBI:18420"/>
        <label>1</label>
        <note>catalytic</note>
    </ligand>
</feature>
<keyword evidence="13" id="KW-0963">Cytoplasm</keyword>
<comment type="cofactor">
    <cofactor evidence="3 14">
        <name>Mg(2+)</name>
        <dbReference type="ChEBI" id="CHEBI:18420"/>
    </cofactor>
</comment>
<dbReference type="Proteomes" id="UP001595821">
    <property type="component" value="Unassembled WGS sequence"/>
</dbReference>
<dbReference type="InterPro" id="IPR002504">
    <property type="entry name" value="NADK"/>
</dbReference>
<keyword evidence="5 14" id="KW-0479">Metal-binding</keyword>
<dbReference type="Pfam" id="PF00459">
    <property type="entry name" value="Inositol_P"/>
    <property type="match status" value="1"/>
</dbReference>
<keyword evidence="7" id="KW-0378">Hydrolase</keyword>
<dbReference type="InterPro" id="IPR017438">
    <property type="entry name" value="ATP-NAD_kinase_N"/>
</dbReference>
<evidence type="ECO:0000256" key="10">
    <source>
        <dbReference type="ARBA" id="ARBA00023027"/>
    </source>
</evidence>
<dbReference type="SUPFAM" id="SSF56655">
    <property type="entry name" value="Carbohydrate phosphatase"/>
    <property type="match status" value="1"/>
</dbReference>
<dbReference type="FunFam" id="3.30.540.10:FF:000003">
    <property type="entry name" value="Inositol-1-monophosphatase"/>
    <property type="match status" value="1"/>
</dbReference>
<feature type="binding site" evidence="13">
    <location>
        <begin position="67"/>
        <end position="68"/>
    </location>
    <ligand>
        <name>NAD(+)</name>
        <dbReference type="ChEBI" id="CHEBI:57540"/>
    </ligand>
</feature>
<dbReference type="PRINTS" id="PR00377">
    <property type="entry name" value="IMPHPHTASES"/>
</dbReference>
<keyword evidence="10 13" id="KW-0520">NAD</keyword>
<dbReference type="InterPro" id="IPR000760">
    <property type="entry name" value="Inositol_monophosphatase-like"/>
</dbReference>
<comment type="catalytic activity">
    <reaction evidence="2">
        <text>beta-D-fructose 1,6-bisphosphate + H2O = beta-D-fructose 6-phosphate + phosphate</text>
        <dbReference type="Rhea" id="RHEA:11064"/>
        <dbReference type="ChEBI" id="CHEBI:15377"/>
        <dbReference type="ChEBI" id="CHEBI:32966"/>
        <dbReference type="ChEBI" id="CHEBI:43474"/>
        <dbReference type="ChEBI" id="CHEBI:57634"/>
        <dbReference type="EC" id="3.1.3.11"/>
    </reaction>
</comment>
<dbReference type="EMBL" id="JBHSDJ010000029">
    <property type="protein sequence ID" value="MFC4247225.1"/>
    <property type="molecule type" value="Genomic_DNA"/>
</dbReference>
<comment type="subcellular location">
    <subcellularLocation>
        <location evidence="13">Cytoplasm</location>
    </subcellularLocation>
</comment>
<feature type="binding site" evidence="14">
    <location>
        <position position="387"/>
    </location>
    <ligand>
        <name>Mg(2+)</name>
        <dbReference type="ChEBI" id="CHEBI:18420"/>
        <label>1</label>
        <note>catalytic</note>
    </ligand>
</feature>
<comment type="similarity">
    <text evidence="12">Belongs to the inositol monophosphatase superfamily. FBPase class 4 family.</text>
</comment>
<keyword evidence="8 14" id="KW-0460">Magnesium</keyword>
<dbReference type="GO" id="GO:0046872">
    <property type="term" value="F:metal ion binding"/>
    <property type="evidence" value="ECO:0007669"/>
    <property type="project" value="UniProtKB-UniRule"/>
</dbReference>
<dbReference type="GO" id="GO:0003951">
    <property type="term" value="F:NAD+ kinase activity"/>
    <property type="evidence" value="ECO:0007669"/>
    <property type="project" value="UniProtKB-UniRule"/>
</dbReference>
<dbReference type="HAMAP" id="MF_00361">
    <property type="entry name" value="NAD_kinase"/>
    <property type="match status" value="1"/>
</dbReference>
<evidence type="ECO:0000313" key="16">
    <source>
        <dbReference type="Proteomes" id="UP001595821"/>
    </source>
</evidence>
<evidence type="ECO:0000256" key="4">
    <source>
        <dbReference type="ARBA" id="ARBA00022679"/>
    </source>
</evidence>
<keyword evidence="11" id="KW-0119">Carbohydrate metabolism</keyword>
<keyword evidence="6 13" id="KW-0418">Kinase</keyword>
<evidence type="ECO:0000256" key="12">
    <source>
        <dbReference type="ARBA" id="ARBA00038103"/>
    </source>
</evidence>
<name>A0ABD5NYX1_9EURY</name>
<keyword evidence="4 13" id="KW-0808">Transferase</keyword>
<dbReference type="InterPro" id="IPR033942">
    <property type="entry name" value="IMPase"/>
</dbReference>
<protein>
    <recommendedName>
        <fullName evidence="13">NAD kinase</fullName>
        <ecNumber evidence="13">2.7.1.23</ecNumber>
    </recommendedName>
    <alternativeName>
        <fullName evidence="13">ATP-dependent NAD kinase</fullName>
    </alternativeName>
</protein>
<keyword evidence="9 13" id="KW-0521">NADP</keyword>
<evidence type="ECO:0000256" key="11">
    <source>
        <dbReference type="ARBA" id="ARBA00023277"/>
    </source>
</evidence>
<dbReference type="CDD" id="cd01639">
    <property type="entry name" value="IMPase"/>
    <property type="match status" value="1"/>
</dbReference>
<dbReference type="InterPro" id="IPR017437">
    <property type="entry name" value="ATP-NAD_kinase_PpnK-typ_C"/>
</dbReference>
<dbReference type="FunFam" id="3.40.190.80:FF:000020">
    <property type="entry name" value="Fructose-1,6-bisphosphatase/inositol-1-monophosphatase"/>
    <property type="match status" value="1"/>
</dbReference>
<evidence type="ECO:0000256" key="3">
    <source>
        <dbReference type="ARBA" id="ARBA00001946"/>
    </source>
</evidence>
<dbReference type="AlphaFoldDB" id="A0ABD5NYX1"/>